<accession>A0ABS6Z956</accession>
<dbReference type="RefSeq" id="WP_219667677.1">
    <property type="nucleotide sequence ID" value="NZ_WTFF01000093.1"/>
</dbReference>
<evidence type="ECO:0000256" key="2">
    <source>
        <dbReference type="ARBA" id="ARBA00023125"/>
    </source>
</evidence>
<dbReference type="EMBL" id="WTFF01000093">
    <property type="protein sequence ID" value="MBW5483215.1"/>
    <property type="molecule type" value="Genomic_DNA"/>
</dbReference>
<keyword evidence="2" id="KW-0238">DNA-binding</keyword>
<dbReference type="Proteomes" id="UP000812013">
    <property type="component" value="Unassembled WGS sequence"/>
</dbReference>
<feature type="region of interest" description="Disordered" evidence="4">
    <location>
        <begin position="1"/>
        <end position="21"/>
    </location>
</feature>
<dbReference type="InterPro" id="IPR036388">
    <property type="entry name" value="WH-like_DNA-bd_sf"/>
</dbReference>
<proteinExistence type="predicted"/>
<comment type="caution">
    <text evidence="6">The sequence shown here is derived from an EMBL/GenBank/DDBJ whole genome shotgun (WGS) entry which is preliminary data.</text>
</comment>
<evidence type="ECO:0000256" key="3">
    <source>
        <dbReference type="ARBA" id="ARBA00023163"/>
    </source>
</evidence>
<dbReference type="CDD" id="cd06170">
    <property type="entry name" value="LuxR_C_like"/>
    <property type="match status" value="1"/>
</dbReference>
<dbReference type="PROSITE" id="PS50043">
    <property type="entry name" value="HTH_LUXR_2"/>
    <property type="match status" value="1"/>
</dbReference>
<evidence type="ECO:0000256" key="1">
    <source>
        <dbReference type="ARBA" id="ARBA00023015"/>
    </source>
</evidence>
<dbReference type="SUPFAM" id="SSF46894">
    <property type="entry name" value="C-terminal effector domain of the bipartite response regulators"/>
    <property type="match status" value="1"/>
</dbReference>
<keyword evidence="7" id="KW-1185">Reference proteome</keyword>
<dbReference type="SMART" id="SM00421">
    <property type="entry name" value="HTH_LUXR"/>
    <property type="match status" value="1"/>
</dbReference>
<evidence type="ECO:0000259" key="5">
    <source>
        <dbReference type="PROSITE" id="PS50043"/>
    </source>
</evidence>
<keyword evidence="3" id="KW-0804">Transcription</keyword>
<dbReference type="PANTHER" id="PTHR44688:SF16">
    <property type="entry name" value="DNA-BINDING TRANSCRIPTIONAL ACTIVATOR DEVR_DOSR"/>
    <property type="match status" value="1"/>
</dbReference>
<sequence>PARAAARHVRDPGRAGAALAHGDPDTAVTALLDVPDGLPSRAALLAQAHLAAGHAEQALRLIAEAEGEAGTTVPDRVRLALLHAHHALLDGDEVAARDRLVQALETARPELLRRPFTEAGPWVRHLVSGLDGQGGAYAWLTTAVPPCADTVVEELSPREKEVLAQVARMMSTEEVAAELQLSVNTVKTHLRAIFRKLSVSRRRDAVERARELHLL</sequence>
<dbReference type="PANTHER" id="PTHR44688">
    <property type="entry name" value="DNA-BINDING TRANSCRIPTIONAL ACTIVATOR DEVR_DOSR"/>
    <property type="match status" value="1"/>
</dbReference>
<feature type="domain" description="HTH luxR-type" evidence="5">
    <location>
        <begin position="148"/>
        <end position="213"/>
    </location>
</feature>
<dbReference type="InterPro" id="IPR011990">
    <property type="entry name" value="TPR-like_helical_dom_sf"/>
</dbReference>
<organism evidence="6 7">
    <name type="scientific">Streptomyces bambusae</name>
    <dbReference type="NCBI Taxonomy" id="1550616"/>
    <lineage>
        <taxon>Bacteria</taxon>
        <taxon>Bacillati</taxon>
        <taxon>Actinomycetota</taxon>
        <taxon>Actinomycetes</taxon>
        <taxon>Kitasatosporales</taxon>
        <taxon>Streptomycetaceae</taxon>
        <taxon>Streptomyces</taxon>
    </lineage>
</organism>
<name>A0ABS6Z956_9ACTN</name>
<reference evidence="6 7" key="1">
    <citation type="submission" date="2019-12" db="EMBL/GenBank/DDBJ databases">
        <title>Genome sequence of Streptomyces bambusae.</title>
        <authorList>
            <person name="Bansal K."/>
            <person name="Choksket S."/>
            <person name="Korpole S."/>
            <person name="Patil P.B."/>
        </authorList>
    </citation>
    <scope>NUCLEOTIDE SEQUENCE [LARGE SCALE GENOMIC DNA]</scope>
    <source>
        <strain evidence="6 7">SK60</strain>
    </source>
</reference>
<dbReference type="InterPro" id="IPR016032">
    <property type="entry name" value="Sig_transdc_resp-reg_C-effctor"/>
</dbReference>
<feature type="non-terminal residue" evidence="6">
    <location>
        <position position="1"/>
    </location>
</feature>
<protein>
    <submittedName>
        <fullName evidence="6">Helix-turn-helix transcriptional regulator</fullName>
    </submittedName>
</protein>
<dbReference type="Gene3D" id="1.10.10.10">
    <property type="entry name" value="Winged helix-like DNA-binding domain superfamily/Winged helix DNA-binding domain"/>
    <property type="match status" value="1"/>
</dbReference>
<evidence type="ECO:0000256" key="4">
    <source>
        <dbReference type="SAM" id="MobiDB-lite"/>
    </source>
</evidence>
<dbReference type="Pfam" id="PF00196">
    <property type="entry name" value="GerE"/>
    <property type="match status" value="1"/>
</dbReference>
<dbReference type="Gene3D" id="1.25.40.10">
    <property type="entry name" value="Tetratricopeptide repeat domain"/>
    <property type="match status" value="1"/>
</dbReference>
<evidence type="ECO:0000313" key="7">
    <source>
        <dbReference type="Proteomes" id="UP000812013"/>
    </source>
</evidence>
<gene>
    <name evidence="6" type="ORF">GPJ59_15285</name>
</gene>
<dbReference type="PRINTS" id="PR00038">
    <property type="entry name" value="HTHLUXR"/>
</dbReference>
<keyword evidence="1" id="KW-0805">Transcription regulation</keyword>
<evidence type="ECO:0000313" key="6">
    <source>
        <dbReference type="EMBL" id="MBW5483215.1"/>
    </source>
</evidence>
<dbReference type="InterPro" id="IPR000792">
    <property type="entry name" value="Tscrpt_reg_LuxR_C"/>
</dbReference>